<evidence type="ECO:0000256" key="2">
    <source>
        <dbReference type="SAM" id="MobiDB-lite"/>
    </source>
</evidence>
<reference evidence="4" key="2">
    <citation type="submission" date="2021-04" db="EMBL/GenBank/DDBJ databases">
        <authorList>
            <person name="Gilroy R."/>
        </authorList>
    </citation>
    <scope>NUCLEOTIDE SEQUENCE</scope>
    <source>
        <strain evidence="4">CHK187-5294</strain>
    </source>
</reference>
<sequence length="114" mass="12203">MVNSSGELQQTVTPRFRGGEGHARLRDLTAGKKPQNVRVFSEMTLEKGCSIGAHTHTDDSEVIYILRGRGVYDDNGAAVAVGAGDTLIAYAGDSHSLRNESDEPLTYLAVIVKA</sequence>
<dbReference type="SUPFAM" id="SSF51182">
    <property type="entry name" value="RmlC-like cupins"/>
    <property type="match status" value="1"/>
</dbReference>
<evidence type="ECO:0000256" key="1">
    <source>
        <dbReference type="ARBA" id="ARBA00022723"/>
    </source>
</evidence>
<dbReference type="CDD" id="cd02221">
    <property type="entry name" value="cupin_TM1287-like"/>
    <property type="match status" value="1"/>
</dbReference>
<comment type="caution">
    <text evidence="4">The sequence shown here is derived from an EMBL/GenBank/DDBJ whole genome shotgun (WGS) entry which is preliminary data.</text>
</comment>
<dbReference type="PANTHER" id="PTHR35848:SF6">
    <property type="entry name" value="CUPIN TYPE-2 DOMAIN-CONTAINING PROTEIN"/>
    <property type="match status" value="1"/>
</dbReference>
<dbReference type="PANTHER" id="PTHR35848">
    <property type="entry name" value="OXALATE-BINDING PROTEIN"/>
    <property type="match status" value="1"/>
</dbReference>
<dbReference type="InterPro" id="IPR051610">
    <property type="entry name" value="GPI/OXD"/>
</dbReference>
<dbReference type="InterPro" id="IPR014710">
    <property type="entry name" value="RmlC-like_jellyroll"/>
</dbReference>
<feature type="domain" description="Cupin type-2" evidence="3">
    <location>
        <begin position="42"/>
        <end position="110"/>
    </location>
</feature>
<evidence type="ECO:0000259" key="3">
    <source>
        <dbReference type="Pfam" id="PF07883"/>
    </source>
</evidence>
<evidence type="ECO:0000313" key="5">
    <source>
        <dbReference type="Proteomes" id="UP000824132"/>
    </source>
</evidence>
<organism evidence="4 5">
    <name type="scientific">Candidatus Borkfalkia avistercoris</name>
    <dbReference type="NCBI Taxonomy" id="2838504"/>
    <lineage>
        <taxon>Bacteria</taxon>
        <taxon>Bacillati</taxon>
        <taxon>Bacillota</taxon>
        <taxon>Clostridia</taxon>
        <taxon>Christensenellales</taxon>
        <taxon>Christensenellaceae</taxon>
        <taxon>Candidatus Borkfalkia</taxon>
    </lineage>
</organism>
<dbReference type="InterPro" id="IPR013096">
    <property type="entry name" value="Cupin_2"/>
</dbReference>
<feature type="region of interest" description="Disordered" evidence="2">
    <location>
        <begin position="1"/>
        <end position="21"/>
    </location>
</feature>
<name>A0A9D2A5Y1_9FIRM</name>
<dbReference type="Pfam" id="PF07883">
    <property type="entry name" value="Cupin_2"/>
    <property type="match status" value="1"/>
</dbReference>
<dbReference type="Gene3D" id="2.60.120.10">
    <property type="entry name" value="Jelly Rolls"/>
    <property type="match status" value="1"/>
</dbReference>
<dbReference type="GO" id="GO:0046872">
    <property type="term" value="F:metal ion binding"/>
    <property type="evidence" value="ECO:0007669"/>
    <property type="project" value="UniProtKB-KW"/>
</dbReference>
<keyword evidence="1" id="KW-0479">Metal-binding</keyword>
<dbReference type="AlphaFoldDB" id="A0A9D2A5Y1"/>
<evidence type="ECO:0000313" key="4">
    <source>
        <dbReference type="EMBL" id="HIZ02863.1"/>
    </source>
</evidence>
<dbReference type="EMBL" id="DXCL01000008">
    <property type="protein sequence ID" value="HIZ02863.1"/>
    <property type="molecule type" value="Genomic_DNA"/>
</dbReference>
<feature type="compositionally biased region" description="Polar residues" evidence="2">
    <location>
        <begin position="1"/>
        <end position="13"/>
    </location>
</feature>
<dbReference type="InterPro" id="IPR011051">
    <property type="entry name" value="RmlC_Cupin_sf"/>
</dbReference>
<reference evidence="4" key="1">
    <citation type="journal article" date="2021" name="PeerJ">
        <title>Extensive microbial diversity within the chicken gut microbiome revealed by metagenomics and culture.</title>
        <authorList>
            <person name="Gilroy R."/>
            <person name="Ravi A."/>
            <person name="Getino M."/>
            <person name="Pursley I."/>
            <person name="Horton D.L."/>
            <person name="Alikhan N.F."/>
            <person name="Baker D."/>
            <person name="Gharbi K."/>
            <person name="Hall N."/>
            <person name="Watson M."/>
            <person name="Adriaenssens E.M."/>
            <person name="Foster-Nyarko E."/>
            <person name="Jarju S."/>
            <person name="Secka A."/>
            <person name="Antonio M."/>
            <person name="Oren A."/>
            <person name="Chaudhuri R.R."/>
            <person name="La Ragione R."/>
            <person name="Hildebrand F."/>
            <person name="Pallen M.J."/>
        </authorList>
    </citation>
    <scope>NUCLEOTIDE SEQUENCE</scope>
    <source>
        <strain evidence="4">CHK187-5294</strain>
    </source>
</reference>
<accession>A0A9D2A5Y1</accession>
<dbReference type="Proteomes" id="UP000824132">
    <property type="component" value="Unassembled WGS sequence"/>
</dbReference>
<proteinExistence type="predicted"/>
<gene>
    <name evidence="4" type="ORF">H9727_01090</name>
</gene>
<protein>
    <submittedName>
        <fullName evidence="4">Cupin domain-containing protein</fullName>
    </submittedName>
</protein>